<dbReference type="AlphaFoldDB" id="A0A8H3R0E9"/>
<evidence type="ECO:0000313" key="2">
    <source>
        <dbReference type="Proteomes" id="UP000615446"/>
    </source>
</evidence>
<gene>
    <name evidence="1" type="ORF">RCL2_002572600</name>
</gene>
<comment type="caution">
    <text evidence="1">The sequence shown here is derived from an EMBL/GenBank/DDBJ whole genome shotgun (WGS) entry which is preliminary data.</text>
</comment>
<proteinExistence type="predicted"/>
<reference evidence="1" key="1">
    <citation type="submission" date="2019-10" db="EMBL/GenBank/DDBJ databases">
        <title>Conservation and host-specific expression of non-tandemly repeated heterogenous ribosome RNA gene in arbuscular mycorrhizal fungi.</title>
        <authorList>
            <person name="Maeda T."/>
            <person name="Kobayashi Y."/>
            <person name="Nakagawa T."/>
            <person name="Ezawa T."/>
            <person name="Yamaguchi K."/>
            <person name="Bino T."/>
            <person name="Nishimoto Y."/>
            <person name="Shigenobu S."/>
            <person name="Kawaguchi M."/>
        </authorList>
    </citation>
    <scope>NUCLEOTIDE SEQUENCE</scope>
    <source>
        <strain evidence="1">HR1</strain>
    </source>
</reference>
<protein>
    <submittedName>
        <fullName evidence="1">Uncharacterized protein</fullName>
    </submittedName>
</protein>
<sequence length="133" mass="15368">MNNMNKHYPTSKQLQKLSNKVKNGEIFQKLTGKDLLNPNLERKLLSDNKHNTIDANVEEIWASLTTQRQQHLMNLADSINRIQNSYTIEQIGRINTPQVANTTLESDFYNGTKFHEDKSAEFYILPLGMVYGR</sequence>
<accession>A0A8H3R0E9</accession>
<name>A0A8H3R0E9_9GLOM</name>
<dbReference type="Proteomes" id="UP000615446">
    <property type="component" value="Unassembled WGS sequence"/>
</dbReference>
<dbReference type="OrthoDB" id="2347434at2759"/>
<evidence type="ECO:0000313" key="1">
    <source>
        <dbReference type="EMBL" id="GES99215.1"/>
    </source>
</evidence>
<dbReference type="EMBL" id="BLAL01000278">
    <property type="protein sequence ID" value="GES99215.1"/>
    <property type="molecule type" value="Genomic_DNA"/>
</dbReference>
<organism evidence="1 2">
    <name type="scientific">Rhizophagus clarus</name>
    <dbReference type="NCBI Taxonomy" id="94130"/>
    <lineage>
        <taxon>Eukaryota</taxon>
        <taxon>Fungi</taxon>
        <taxon>Fungi incertae sedis</taxon>
        <taxon>Mucoromycota</taxon>
        <taxon>Glomeromycotina</taxon>
        <taxon>Glomeromycetes</taxon>
        <taxon>Glomerales</taxon>
        <taxon>Glomeraceae</taxon>
        <taxon>Rhizophagus</taxon>
    </lineage>
</organism>